<feature type="transmembrane region" description="Helical" evidence="1">
    <location>
        <begin position="53"/>
        <end position="77"/>
    </location>
</feature>
<evidence type="ECO:0000313" key="2">
    <source>
        <dbReference type="EMBL" id="WKN35371.1"/>
    </source>
</evidence>
<name>A0AA49GNA7_9BACT</name>
<proteinExistence type="predicted"/>
<dbReference type="InterPro" id="IPR007165">
    <property type="entry name" value="Phage_holin_4_2"/>
</dbReference>
<sequence length="113" mass="12340">MSLLLKWLLSAVAVMITAYILPGVTVESFWAALIVAVILALFNAVLKPILIILTIPITIVTFGLFLLVINAIIILMTDAMIAGFMVSNFWWALAFSLIMAVLGSLFDDIAERV</sequence>
<reference evidence="2" key="2">
    <citation type="journal article" date="2024" name="Antonie Van Leeuwenhoek">
        <title>Roseihalotalea indica gen. nov., sp. nov., a halophilic Bacteroidetes from mesopelagic Southwest Indian Ocean with higher carbohydrate metabolic potential.</title>
        <authorList>
            <person name="Chen B."/>
            <person name="Zhang M."/>
            <person name="Lin D."/>
            <person name="Ye J."/>
            <person name="Tang K."/>
        </authorList>
    </citation>
    <scope>NUCLEOTIDE SEQUENCE</scope>
    <source>
        <strain evidence="2">TK19036</strain>
    </source>
</reference>
<feature type="transmembrane region" description="Helical" evidence="1">
    <location>
        <begin position="28"/>
        <end position="46"/>
    </location>
</feature>
<organism evidence="2">
    <name type="scientific">Roseihalotalea indica</name>
    <dbReference type="NCBI Taxonomy" id="2867963"/>
    <lineage>
        <taxon>Bacteria</taxon>
        <taxon>Pseudomonadati</taxon>
        <taxon>Bacteroidota</taxon>
        <taxon>Cytophagia</taxon>
        <taxon>Cytophagales</taxon>
        <taxon>Catalimonadaceae</taxon>
        <taxon>Roseihalotalea</taxon>
    </lineage>
</organism>
<dbReference type="EMBL" id="CP120682">
    <property type="protein sequence ID" value="WKN35371.1"/>
    <property type="molecule type" value="Genomic_DNA"/>
</dbReference>
<keyword evidence="1" id="KW-1133">Transmembrane helix</keyword>
<evidence type="ECO:0000256" key="1">
    <source>
        <dbReference type="SAM" id="Phobius"/>
    </source>
</evidence>
<keyword evidence="1" id="KW-0812">Transmembrane</keyword>
<dbReference type="PANTHER" id="PTHR37309">
    <property type="entry name" value="SLR0284 PROTEIN"/>
    <property type="match status" value="1"/>
</dbReference>
<dbReference type="Pfam" id="PF04020">
    <property type="entry name" value="Phage_holin_4_2"/>
    <property type="match status" value="1"/>
</dbReference>
<feature type="transmembrane region" description="Helical" evidence="1">
    <location>
        <begin position="89"/>
        <end position="106"/>
    </location>
</feature>
<accession>A0AA49GNA7</accession>
<protein>
    <submittedName>
        <fullName evidence="2">Phage holin family protein</fullName>
    </submittedName>
</protein>
<dbReference type="AlphaFoldDB" id="A0AA49GNA7"/>
<reference evidence="2" key="1">
    <citation type="journal article" date="2023" name="Comput. Struct. Biotechnol. J.">
        <title>Discovery of a novel marine Bacteroidetes with a rich repertoire of carbohydrate-active enzymes.</title>
        <authorList>
            <person name="Chen B."/>
            <person name="Liu G."/>
            <person name="Chen Q."/>
            <person name="Wang H."/>
            <person name="Liu L."/>
            <person name="Tang K."/>
        </authorList>
    </citation>
    <scope>NUCLEOTIDE SEQUENCE</scope>
    <source>
        <strain evidence="2">TK19036</strain>
    </source>
</reference>
<dbReference type="PANTHER" id="PTHR37309:SF1">
    <property type="entry name" value="SLR0284 PROTEIN"/>
    <property type="match status" value="1"/>
</dbReference>
<keyword evidence="1" id="KW-0472">Membrane</keyword>
<gene>
    <name evidence="2" type="ORF">K4G66_23635</name>
</gene>